<name>A0ABS5VXC2_9BACT</name>
<sequence>MYIYFMIVNEDALKHWMINFYGYGSWKAPIWFVGLEEQGGDLPEDVAERINYFQGTSSIKELADIRELYSRIKFRAEGPRGARYNNNYDYRFGERGVLHGAWKNLIAFAHAFNSELQPDLFEYQQRTFLSPSLQREALLNLYPLPTPHNHAWYYAWLNMPGLPFLKTRDAYRQHFYESRITRLLRNLTTYTPSVVLMYGMDNVNALKQSVLQFFPNVKFTMEKGIARVIPAHHRTKVEGTTLIITTHVPALRHNRIETGFDWEQFGKRIRGTV</sequence>
<organism evidence="1 2">
    <name type="scientific">Chryseosolibacter indicus</name>
    <dbReference type="NCBI Taxonomy" id="2782351"/>
    <lineage>
        <taxon>Bacteria</taxon>
        <taxon>Pseudomonadati</taxon>
        <taxon>Bacteroidota</taxon>
        <taxon>Cytophagia</taxon>
        <taxon>Cytophagales</taxon>
        <taxon>Chryseotaleaceae</taxon>
        <taxon>Chryseosolibacter</taxon>
    </lineage>
</organism>
<keyword evidence="2" id="KW-1185">Reference proteome</keyword>
<gene>
    <name evidence="1" type="ORF">KK060_21575</name>
</gene>
<accession>A0ABS5VXC2</accession>
<reference evidence="1 2" key="1">
    <citation type="submission" date="2021-05" db="EMBL/GenBank/DDBJ databases">
        <title>A Polyphasic approach of four new species of the genus Ohtaekwangia: Ohtaekwangia histidinii sp. nov., Ohtaekwangia cretensis sp. nov., Ohtaekwangia indiensis sp. nov., Ohtaekwangia reichenbachii sp. nov. from diverse environment.</title>
        <authorList>
            <person name="Octaviana S."/>
        </authorList>
    </citation>
    <scope>NUCLEOTIDE SEQUENCE [LARGE SCALE GENOMIC DNA]</scope>
    <source>
        <strain evidence="1 2">PWU20</strain>
    </source>
</reference>
<evidence type="ECO:0000313" key="2">
    <source>
        <dbReference type="Proteomes" id="UP000772618"/>
    </source>
</evidence>
<dbReference type="EMBL" id="JAHESD010000072">
    <property type="protein sequence ID" value="MBT1705896.1"/>
    <property type="molecule type" value="Genomic_DNA"/>
</dbReference>
<evidence type="ECO:0000313" key="1">
    <source>
        <dbReference type="EMBL" id="MBT1705896.1"/>
    </source>
</evidence>
<comment type="caution">
    <text evidence="1">The sequence shown here is derived from an EMBL/GenBank/DDBJ whole genome shotgun (WGS) entry which is preliminary data.</text>
</comment>
<proteinExistence type="predicted"/>
<protein>
    <submittedName>
        <fullName evidence="1">Uncharacterized protein</fullName>
    </submittedName>
</protein>
<dbReference type="Proteomes" id="UP000772618">
    <property type="component" value="Unassembled WGS sequence"/>
</dbReference>